<organism evidence="1 2">
    <name type="scientific">Achromobacter marplatensis</name>
    <dbReference type="NCBI Taxonomy" id="470868"/>
    <lineage>
        <taxon>Bacteria</taxon>
        <taxon>Pseudomonadati</taxon>
        <taxon>Pseudomonadota</taxon>
        <taxon>Betaproteobacteria</taxon>
        <taxon>Burkholderiales</taxon>
        <taxon>Alcaligenaceae</taxon>
        <taxon>Achromobacter</taxon>
    </lineage>
</organism>
<reference evidence="1 2" key="1">
    <citation type="submission" date="2018-06" db="EMBL/GenBank/DDBJ databases">
        <title>Genomic Encyclopedia of Type Strains, Phase III (KMG-III): the genomes of soil and plant-associated and newly described type strains.</title>
        <authorList>
            <person name="Whitman W."/>
        </authorList>
    </citation>
    <scope>NUCLEOTIDE SEQUENCE [LARGE SCALE GENOMIC DNA]</scope>
    <source>
        <strain evidence="1 2">CECT 7342</strain>
    </source>
</reference>
<protein>
    <submittedName>
        <fullName evidence="1">Uncharacterized protein</fullName>
    </submittedName>
</protein>
<gene>
    <name evidence="1" type="ORF">DFP87_102351</name>
</gene>
<keyword evidence="2" id="KW-1185">Reference proteome</keyword>
<evidence type="ECO:0000313" key="2">
    <source>
        <dbReference type="Proteomes" id="UP000252124"/>
    </source>
</evidence>
<proteinExistence type="predicted"/>
<comment type="caution">
    <text evidence="1">The sequence shown here is derived from an EMBL/GenBank/DDBJ whole genome shotgun (WGS) entry which is preliminary data.</text>
</comment>
<sequence length="98" mass="10840">MEKRGFTTQEVQAYLGVRRRFFETNIAPRLAGKGTPAGPSIIYERTDLDAVWDDYKASLSAARRVDVPATKPRVGGGSKLSFNEAKLAVVRAARTREK</sequence>
<dbReference type="RefSeq" id="WP_088587827.1">
    <property type="nucleotide sequence ID" value="NZ_CADIJU010000004.1"/>
</dbReference>
<dbReference type="Proteomes" id="UP000252124">
    <property type="component" value="Unassembled WGS sequence"/>
</dbReference>
<accession>A0ABX9GE28</accession>
<name>A0ABX9GE28_9BURK</name>
<dbReference type="EMBL" id="QNRM01000002">
    <property type="protein sequence ID" value="RBP22610.1"/>
    <property type="molecule type" value="Genomic_DNA"/>
</dbReference>
<evidence type="ECO:0000313" key="1">
    <source>
        <dbReference type="EMBL" id="RBP22610.1"/>
    </source>
</evidence>
<dbReference type="GeneID" id="99730889"/>